<dbReference type="InterPro" id="IPR000582">
    <property type="entry name" value="Acyl-CoA-binding_protein"/>
</dbReference>
<evidence type="ECO:0000256" key="2">
    <source>
        <dbReference type="ARBA" id="ARBA00022737"/>
    </source>
</evidence>
<keyword evidence="2" id="KW-0677">Repeat</keyword>
<evidence type="ECO:0000313" key="6">
    <source>
        <dbReference type="Proteomes" id="UP000749559"/>
    </source>
</evidence>
<dbReference type="PRINTS" id="PR00689">
    <property type="entry name" value="ACOABINDINGP"/>
</dbReference>
<organism evidence="5 6">
    <name type="scientific">Owenia fusiformis</name>
    <name type="common">Polychaete worm</name>
    <dbReference type="NCBI Taxonomy" id="6347"/>
    <lineage>
        <taxon>Eukaryota</taxon>
        <taxon>Metazoa</taxon>
        <taxon>Spiralia</taxon>
        <taxon>Lophotrochozoa</taxon>
        <taxon>Annelida</taxon>
        <taxon>Polychaeta</taxon>
        <taxon>Sedentaria</taxon>
        <taxon>Canalipalpata</taxon>
        <taxon>Sabellida</taxon>
        <taxon>Oweniida</taxon>
        <taxon>Oweniidae</taxon>
        <taxon>Owenia</taxon>
    </lineage>
</organism>
<dbReference type="PROSITE" id="PS51228">
    <property type="entry name" value="ACB_2"/>
    <property type="match status" value="1"/>
</dbReference>
<dbReference type="PROSITE" id="PS50088">
    <property type="entry name" value="ANK_REPEAT"/>
    <property type="match status" value="2"/>
</dbReference>
<dbReference type="GO" id="GO:0000062">
    <property type="term" value="F:fatty-acyl-CoA binding"/>
    <property type="evidence" value="ECO:0007669"/>
    <property type="project" value="InterPro"/>
</dbReference>
<dbReference type="InterPro" id="IPR036770">
    <property type="entry name" value="Ankyrin_rpt-contain_sf"/>
</dbReference>
<sequence>MAEIEEEIIEDVFTQASEHLKSISTTLETEQLLFFYSRYKQAKEGPCNIPKPGFFDFQGKQKWEAWKKLGDKPKEEAMDEYVHQITSIDPEWRAKVTQGGTQPPKKSIGMGVAVSTMSSPDEHIEDKDKTVFEWCAEGNVEQVAELLEKKNVKINGKDSEGMALLHWASDRGLEEMVKVLLQHEADINAQDNDGQTALHYACSCEHTDVVRLLVNSGADRKLKDLDNLTALDSTDNKEIIELLNGGKT</sequence>
<dbReference type="AlphaFoldDB" id="A0A8J1UZ61"/>
<name>A0A8J1UZ61_OWEFU</name>
<dbReference type="EMBL" id="CAIIXF020000006">
    <property type="protein sequence ID" value="CAH1787461.1"/>
    <property type="molecule type" value="Genomic_DNA"/>
</dbReference>
<dbReference type="InterPro" id="IPR014352">
    <property type="entry name" value="FERM/acyl-CoA-bd_prot_sf"/>
</dbReference>
<dbReference type="InterPro" id="IPR035984">
    <property type="entry name" value="Acyl-CoA-binding_sf"/>
</dbReference>
<keyword evidence="6" id="KW-1185">Reference proteome</keyword>
<evidence type="ECO:0000313" key="5">
    <source>
        <dbReference type="EMBL" id="CAH1787461.1"/>
    </source>
</evidence>
<dbReference type="Pfam" id="PF00887">
    <property type="entry name" value="ACBP"/>
    <property type="match status" value="1"/>
</dbReference>
<dbReference type="PROSITE" id="PS50297">
    <property type="entry name" value="ANK_REP_REGION"/>
    <property type="match status" value="2"/>
</dbReference>
<comment type="caution">
    <text evidence="5">The sequence shown here is derived from an EMBL/GenBank/DDBJ whole genome shotgun (WGS) entry which is preliminary data.</text>
</comment>
<reference evidence="5" key="1">
    <citation type="submission" date="2022-03" db="EMBL/GenBank/DDBJ databases">
        <authorList>
            <person name="Martin C."/>
        </authorList>
    </citation>
    <scope>NUCLEOTIDE SEQUENCE</scope>
</reference>
<accession>A0A8J1UZ61</accession>
<dbReference type="Proteomes" id="UP000749559">
    <property type="component" value="Unassembled WGS sequence"/>
</dbReference>
<dbReference type="SMART" id="SM00248">
    <property type="entry name" value="ANK"/>
    <property type="match status" value="3"/>
</dbReference>
<keyword evidence="3" id="KW-0040">ANK repeat</keyword>
<dbReference type="InterPro" id="IPR002110">
    <property type="entry name" value="Ankyrin_rpt"/>
</dbReference>
<dbReference type="Gene3D" id="1.20.80.10">
    <property type="match status" value="1"/>
</dbReference>
<proteinExistence type="predicted"/>
<evidence type="ECO:0000256" key="3">
    <source>
        <dbReference type="ARBA" id="ARBA00023043"/>
    </source>
</evidence>
<dbReference type="Pfam" id="PF12796">
    <property type="entry name" value="Ank_2"/>
    <property type="match status" value="1"/>
</dbReference>
<gene>
    <name evidence="5" type="ORF">OFUS_LOCUS13151</name>
</gene>
<evidence type="ECO:0000256" key="4">
    <source>
        <dbReference type="ARBA" id="ARBA00023121"/>
    </source>
</evidence>
<dbReference type="PANTHER" id="PTHR24119:SF0">
    <property type="entry name" value="ACYL-COA-BINDING DOMAIN-CONTAINING PROTEIN 6"/>
    <property type="match status" value="1"/>
</dbReference>
<dbReference type="PANTHER" id="PTHR24119">
    <property type="entry name" value="ACYL-COA-BINDING DOMAIN-CONTAINING PROTEIN 6"/>
    <property type="match status" value="1"/>
</dbReference>
<keyword evidence="4" id="KW-0446">Lipid-binding</keyword>
<dbReference type="SUPFAM" id="SSF48403">
    <property type="entry name" value="Ankyrin repeat"/>
    <property type="match status" value="1"/>
</dbReference>
<dbReference type="OrthoDB" id="4567at2759"/>
<dbReference type="SUPFAM" id="SSF47027">
    <property type="entry name" value="Acyl-CoA binding protein"/>
    <property type="match status" value="1"/>
</dbReference>
<protein>
    <recommendedName>
        <fullName evidence="1">Acyl-CoA-binding domain-containing protein 6</fullName>
    </recommendedName>
</protein>
<dbReference type="Gene3D" id="1.25.40.20">
    <property type="entry name" value="Ankyrin repeat-containing domain"/>
    <property type="match status" value="1"/>
</dbReference>
<evidence type="ECO:0000256" key="1">
    <source>
        <dbReference type="ARBA" id="ARBA00018419"/>
    </source>
</evidence>